<name>A0ACC2E1J0_DIPCM</name>
<dbReference type="Proteomes" id="UP001162992">
    <property type="component" value="Chromosome 4"/>
</dbReference>
<sequence length="347" mass="36721">MSSFIATPPLADAASSSCGKDLSCRDKTYALHLKLVAIAAILVASLIGVVLPLVTRNYRNSNFYFTGRCFAAGVILATGFVHMLPDAFNSLTNSCLPAHPWSKFPFAGFLAMVAAIFTLVADASASAFYINRESKSGGEKPDGQAAGDSMELESSNPAGNPRTARSHIHPHEHHSPKRSMGLESRAQIIRQRVIAQVLELGIVAHSVIIGISMGTSQSPCTIRPLVAALCFHQMFEGMALGGSIAQAGFRNLSAAVMAFFFCVTTPGGIAIGIAISSVYNENSPKALTIEGIFDSLSAGILVYMALVDLIAQDFLSEDLARQPVRQVWAYLALLGGAGAMSLLAVWA</sequence>
<comment type="caution">
    <text evidence="1">The sequence shown here is derived from an EMBL/GenBank/DDBJ whole genome shotgun (WGS) entry which is preliminary data.</text>
</comment>
<accession>A0ACC2E1J0</accession>
<dbReference type="EMBL" id="CM055095">
    <property type="protein sequence ID" value="KAJ7560314.1"/>
    <property type="molecule type" value="Genomic_DNA"/>
</dbReference>
<evidence type="ECO:0000313" key="1">
    <source>
        <dbReference type="EMBL" id="KAJ7560314.1"/>
    </source>
</evidence>
<protein>
    <submittedName>
        <fullName evidence="1">Uncharacterized protein</fullName>
    </submittedName>
</protein>
<organism evidence="1 2">
    <name type="scientific">Diphasiastrum complanatum</name>
    <name type="common">Issler's clubmoss</name>
    <name type="synonym">Lycopodium complanatum</name>
    <dbReference type="NCBI Taxonomy" id="34168"/>
    <lineage>
        <taxon>Eukaryota</taxon>
        <taxon>Viridiplantae</taxon>
        <taxon>Streptophyta</taxon>
        <taxon>Embryophyta</taxon>
        <taxon>Tracheophyta</taxon>
        <taxon>Lycopodiopsida</taxon>
        <taxon>Lycopodiales</taxon>
        <taxon>Lycopodiaceae</taxon>
        <taxon>Lycopodioideae</taxon>
        <taxon>Diphasiastrum</taxon>
    </lineage>
</organism>
<evidence type="ECO:0000313" key="2">
    <source>
        <dbReference type="Proteomes" id="UP001162992"/>
    </source>
</evidence>
<proteinExistence type="predicted"/>
<reference evidence="2" key="1">
    <citation type="journal article" date="2024" name="Proc. Natl. Acad. Sci. U.S.A.">
        <title>Extraordinary preservation of gene collinearity over three hundred million years revealed in homosporous lycophytes.</title>
        <authorList>
            <person name="Li C."/>
            <person name="Wickell D."/>
            <person name="Kuo L.Y."/>
            <person name="Chen X."/>
            <person name="Nie B."/>
            <person name="Liao X."/>
            <person name="Peng D."/>
            <person name="Ji J."/>
            <person name="Jenkins J."/>
            <person name="Williams M."/>
            <person name="Shu S."/>
            <person name="Plott C."/>
            <person name="Barry K."/>
            <person name="Rajasekar S."/>
            <person name="Grimwood J."/>
            <person name="Han X."/>
            <person name="Sun S."/>
            <person name="Hou Z."/>
            <person name="He W."/>
            <person name="Dai G."/>
            <person name="Sun C."/>
            <person name="Schmutz J."/>
            <person name="Leebens-Mack J.H."/>
            <person name="Li F.W."/>
            <person name="Wang L."/>
        </authorList>
    </citation>
    <scope>NUCLEOTIDE SEQUENCE [LARGE SCALE GENOMIC DNA]</scope>
    <source>
        <strain evidence="2">cv. PW_Plant_1</strain>
    </source>
</reference>
<keyword evidence="2" id="KW-1185">Reference proteome</keyword>
<gene>
    <name evidence="1" type="ORF">O6H91_04G123900</name>
</gene>